<dbReference type="Pfam" id="PF04253">
    <property type="entry name" value="TFR_dimer"/>
    <property type="match status" value="1"/>
</dbReference>
<organism evidence="2 3">
    <name type="scientific">Hyalella azteca</name>
    <name type="common">Amphipod</name>
    <dbReference type="NCBI Taxonomy" id="294128"/>
    <lineage>
        <taxon>Eukaryota</taxon>
        <taxon>Metazoa</taxon>
        <taxon>Ecdysozoa</taxon>
        <taxon>Arthropoda</taxon>
        <taxon>Crustacea</taxon>
        <taxon>Multicrustacea</taxon>
        <taxon>Malacostraca</taxon>
        <taxon>Eumalacostraca</taxon>
        <taxon>Peracarida</taxon>
        <taxon>Amphipoda</taxon>
        <taxon>Senticaudata</taxon>
        <taxon>Talitrida</taxon>
        <taxon>Talitroidea</taxon>
        <taxon>Hyalellidae</taxon>
        <taxon>Hyalella</taxon>
    </lineage>
</organism>
<name>A0A8B7P8T4_HYAAZ</name>
<dbReference type="InterPro" id="IPR039373">
    <property type="entry name" value="Peptidase_M28B"/>
</dbReference>
<dbReference type="RefSeq" id="XP_018022453.1">
    <property type="nucleotide sequence ID" value="XM_018166964.1"/>
</dbReference>
<dbReference type="KEGG" id="hazt:108678513"/>
<sequence length="191" mass="21471">MVRDHNDPGFIFGQGCGRVASLLIKALADSPLLPFGIHRFPEAMKEALKSFNDSGVEKKIMDFYEDYVYLYEAVDNLTLATEKFNADNLNKTWEPYSLRLANDQMMTFEQSFLIPEGLPGRPVTRHAVFAPSQYDNYASAGLPGIADLMHDYDTLSDAQLAARQEEVRRHVSLLTILTQRATGQLAALHEM</sequence>
<dbReference type="InterPro" id="IPR007365">
    <property type="entry name" value="TFR-like_dimer_dom"/>
</dbReference>
<dbReference type="InterPro" id="IPR036757">
    <property type="entry name" value="TFR-like_dimer_dom_sf"/>
</dbReference>
<gene>
    <name evidence="3" type="primary">LOC108678513</name>
</gene>
<dbReference type="GO" id="GO:0004180">
    <property type="term" value="F:carboxypeptidase activity"/>
    <property type="evidence" value="ECO:0007669"/>
    <property type="project" value="TreeGrafter"/>
</dbReference>
<evidence type="ECO:0000259" key="1">
    <source>
        <dbReference type="Pfam" id="PF04253"/>
    </source>
</evidence>
<feature type="domain" description="Transferrin receptor-like dimerisation" evidence="1">
    <location>
        <begin position="69"/>
        <end position="185"/>
    </location>
</feature>
<protein>
    <submittedName>
        <fullName evidence="3">N-acetylated-alpha-linked acidic dipeptidase 2</fullName>
    </submittedName>
</protein>
<dbReference type="PANTHER" id="PTHR10404:SF46">
    <property type="entry name" value="VACUOLAR PROTEIN SORTING-ASSOCIATED PROTEIN 70"/>
    <property type="match status" value="1"/>
</dbReference>
<dbReference type="Proteomes" id="UP000694843">
    <property type="component" value="Unplaced"/>
</dbReference>
<keyword evidence="2" id="KW-1185">Reference proteome</keyword>
<reference evidence="3" key="1">
    <citation type="submission" date="2025-08" db="UniProtKB">
        <authorList>
            <consortium name="RefSeq"/>
        </authorList>
    </citation>
    <scope>IDENTIFICATION</scope>
    <source>
        <tissue evidence="3">Whole organism</tissue>
    </source>
</reference>
<proteinExistence type="predicted"/>
<dbReference type="AlphaFoldDB" id="A0A8B7P8T4"/>
<evidence type="ECO:0000313" key="2">
    <source>
        <dbReference type="Proteomes" id="UP000694843"/>
    </source>
</evidence>
<dbReference type="Gene3D" id="1.20.930.40">
    <property type="entry name" value="Transferrin receptor-like, dimerisation domain"/>
    <property type="match status" value="1"/>
</dbReference>
<dbReference type="OrthoDB" id="5841748at2759"/>
<dbReference type="GeneID" id="108678513"/>
<dbReference type="SUPFAM" id="SSF47672">
    <property type="entry name" value="Transferrin receptor-like dimerisation domain"/>
    <property type="match status" value="1"/>
</dbReference>
<dbReference type="PANTHER" id="PTHR10404">
    <property type="entry name" value="N-ACETYLATED-ALPHA-LINKED ACIDIC DIPEPTIDASE"/>
    <property type="match status" value="1"/>
</dbReference>
<evidence type="ECO:0000313" key="3">
    <source>
        <dbReference type="RefSeq" id="XP_018022453.1"/>
    </source>
</evidence>
<accession>A0A8B7P8T4</accession>